<evidence type="ECO:0000313" key="3">
    <source>
        <dbReference type="EMBL" id="PWJ58669.1"/>
    </source>
</evidence>
<gene>
    <name evidence="3" type="ORF">CLV98_10334</name>
</gene>
<name>A0A316AMY5_9BACT</name>
<dbReference type="AlphaFoldDB" id="A0A316AMY5"/>
<protein>
    <submittedName>
        <fullName evidence="3">Uncharacterized protein DUF3347</fullName>
    </submittedName>
</protein>
<dbReference type="InterPro" id="IPR021782">
    <property type="entry name" value="DUF3347"/>
</dbReference>
<comment type="caution">
    <text evidence="3">The sequence shown here is derived from an EMBL/GenBank/DDBJ whole genome shotgun (WGS) entry which is preliminary data.</text>
</comment>
<evidence type="ECO:0000256" key="1">
    <source>
        <dbReference type="SAM" id="SignalP"/>
    </source>
</evidence>
<proteinExistence type="predicted"/>
<dbReference type="Proteomes" id="UP000245880">
    <property type="component" value="Unassembled WGS sequence"/>
</dbReference>
<evidence type="ECO:0000313" key="4">
    <source>
        <dbReference type="Proteomes" id="UP000245880"/>
    </source>
</evidence>
<keyword evidence="4" id="KW-1185">Reference proteome</keyword>
<dbReference type="PROSITE" id="PS51257">
    <property type="entry name" value="PROKAR_LIPOPROTEIN"/>
    <property type="match status" value="1"/>
</dbReference>
<organism evidence="3 4">
    <name type="scientific">Dyadobacter jejuensis</name>
    <dbReference type="NCBI Taxonomy" id="1082580"/>
    <lineage>
        <taxon>Bacteria</taxon>
        <taxon>Pseudomonadati</taxon>
        <taxon>Bacteroidota</taxon>
        <taxon>Cytophagia</taxon>
        <taxon>Cytophagales</taxon>
        <taxon>Spirosomataceae</taxon>
        <taxon>Dyadobacter</taxon>
    </lineage>
</organism>
<keyword evidence="1" id="KW-0732">Signal</keyword>
<feature type="domain" description="DUF3347" evidence="2">
    <location>
        <begin position="63"/>
        <end position="140"/>
    </location>
</feature>
<dbReference type="RefSeq" id="WP_109673613.1">
    <property type="nucleotide sequence ID" value="NZ_QGDT01000003.1"/>
</dbReference>
<sequence length="188" mass="20608">MKKLIKWSMPLAVVFVLSACNGQKNQQENSLDHHDGMGMEQTAEMPMEEVQKVVIKDASLNAVYQHYVHLTNALIDSDVAETQSAAAAIEVGMKDMGASEKMVKTAAQITEAKDLEKQRLLYATLSDDLIPLIKKAGLSSGELNVDFCPMAGDQKGAYWLAGHKDIKNPYMGSKMMTCGSVKETLKKL</sequence>
<dbReference type="EMBL" id="QGDT01000003">
    <property type="protein sequence ID" value="PWJ58669.1"/>
    <property type="molecule type" value="Genomic_DNA"/>
</dbReference>
<dbReference type="OrthoDB" id="5513217at2"/>
<feature type="signal peptide" evidence="1">
    <location>
        <begin position="1"/>
        <end position="19"/>
    </location>
</feature>
<evidence type="ECO:0000259" key="2">
    <source>
        <dbReference type="Pfam" id="PF11827"/>
    </source>
</evidence>
<dbReference type="Pfam" id="PF11827">
    <property type="entry name" value="DUF3347"/>
    <property type="match status" value="1"/>
</dbReference>
<reference evidence="3 4" key="1">
    <citation type="submission" date="2018-03" db="EMBL/GenBank/DDBJ databases">
        <title>Genomic Encyclopedia of Archaeal and Bacterial Type Strains, Phase II (KMG-II): from individual species to whole genera.</title>
        <authorList>
            <person name="Goeker M."/>
        </authorList>
    </citation>
    <scope>NUCLEOTIDE SEQUENCE [LARGE SCALE GENOMIC DNA]</scope>
    <source>
        <strain evidence="3 4">DSM 100346</strain>
    </source>
</reference>
<feature type="chain" id="PRO_5016425103" evidence="1">
    <location>
        <begin position="20"/>
        <end position="188"/>
    </location>
</feature>
<accession>A0A316AMY5</accession>